<keyword evidence="2" id="KW-0677">Repeat</keyword>
<organism evidence="5 6">
    <name type="scientific">Streptomyces flaveolus</name>
    <dbReference type="NCBI Taxonomy" id="67297"/>
    <lineage>
        <taxon>Bacteria</taxon>
        <taxon>Bacillati</taxon>
        <taxon>Actinomycetota</taxon>
        <taxon>Actinomycetes</taxon>
        <taxon>Kitasatosporales</taxon>
        <taxon>Streptomycetaceae</taxon>
        <taxon>Streptomyces</taxon>
    </lineage>
</organism>
<dbReference type="PANTHER" id="PTHR19848">
    <property type="entry name" value="WD40 REPEAT PROTEIN"/>
    <property type="match status" value="1"/>
</dbReference>
<gene>
    <name evidence="5" type="ORF">AB0H04_36475</name>
</gene>
<dbReference type="SMART" id="SM00220">
    <property type="entry name" value="S_TKc"/>
    <property type="match status" value="1"/>
</dbReference>
<protein>
    <submittedName>
        <fullName evidence="5">Serine/threonine-protein kinase</fullName>
        <ecNumber evidence="5">2.7.11.1</ecNumber>
    </submittedName>
</protein>
<evidence type="ECO:0000259" key="4">
    <source>
        <dbReference type="PROSITE" id="PS50011"/>
    </source>
</evidence>
<dbReference type="Pfam" id="PF00069">
    <property type="entry name" value="Pkinase"/>
    <property type="match status" value="1"/>
</dbReference>
<proteinExistence type="predicted"/>
<dbReference type="EMBL" id="JBFAEG010000034">
    <property type="protein sequence ID" value="MEU5712279.1"/>
    <property type="molecule type" value="Genomic_DNA"/>
</dbReference>
<dbReference type="Gene3D" id="1.10.510.10">
    <property type="entry name" value="Transferase(Phosphotransferase) domain 1"/>
    <property type="match status" value="1"/>
</dbReference>
<sequence>MTTAFGTWRPGEVVLDLYEVLDDVRGGGMGVVHRVRHRGWNVDLAVKTPRPELVASEAGRRRFEAEAGTWVGLGLHPHTVNCAYVRTVDGLPRVFAEWVDGGSLAEAITGGGLYDGGPRAALARVLDVAVQTAWGLQHAHDTGLVHQDVKPANVMLEPDGTAKVTDFGLAGARPADTDGAPAAASSVTFGGMTPAYCSPEQALAAAGRREIRLTPATDVWSWALTVLEMFTGRRPTRYGQAAAEVLEALLDAGPADPRVPPMPAAVVGLLRQCFMTDAAARPARLDDAAGVLCDVYGDLTGTPFPRRAPEAAALLADGLSNQALSLLDLGRTEEAEARWREAMTAEPHHLIATFNFGLHRWRTAQKTDLDLVAELETAREIGGDHALGTRLIGLVHLERDDRERAAELLRPAAPGEPEPAETAGALAELTRDPGRRPDFLAGHEAGVRCVSVTADGGLVLSGDHQGGLRLWDTVSGRCLRELTSEGPGVVATAMDAGGRIGLVGREQGPPEAWDLARGERLPLPQGPVAPGVTAVALSGDGSVGATAHADGALWFWHLATGGLLGPVQSQVERMTVLQLSDDGAVALTAGDLRDDKIRLWDVATGVCGAVLTEARTNPLHSAWGGFVRRAAVAPGARYALQVWGGPMVLWDVWTGRVVTQVPHTLTDVTALALTPDGSLAVVGGDNPLRVVQTATGRCLHTLDDDEARYLHHLAVSADGRHAVLPVRGSGQIRVQPLPVPGYRAPWAYARPRAAGELSDHAGRFRAAMRQAERLADEGRHAQSAACLRTARAVPGHARHPDLLHAWNALGRHGRRTGLLGAWQTFDFNGRVARPSALAFVGDTSLFLAALHGDRFLLCDAANARQYRVIASTASADMALLMTGDGTRAVLHGVGETALLDLRDDRTVTLLHDGIEAVALADDSPWLLTGDDSGHLCRWDIEDVAMRHDHAMPSFAFRAHQAQVGSVAISPDGRYGASNAFAGAEEDRRRRYDQDELCAWDLASGECLWRHTGRPDRARLRFTPDGRTLLEYDHSGVHTYDAATGRRIHTVDGHYSINALVTSTDGRRAVIAGYGTLAVLDLATGRVLQEMPDPGPINALTLTSDGRYALAGLAHQEVHVWDLDQARRLRVLAGHREQVFGLALSADARHLLAVGVDSMRCWELDWDYGW</sequence>
<dbReference type="Pfam" id="PF00400">
    <property type="entry name" value="WD40"/>
    <property type="match status" value="2"/>
</dbReference>
<dbReference type="SMART" id="SM00320">
    <property type="entry name" value="WD40"/>
    <property type="match status" value="9"/>
</dbReference>
<feature type="repeat" description="WD" evidence="3">
    <location>
        <begin position="440"/>
        <end position="481"/>
    </location>
</feature>
<feature type="domain" description="Protein kinase" evidence="4">
    <location>
        <begin position="18"/>
        <end position="305"/>
    </location>
</feature>
<dbReference type="InterPro" id="IPR008271">
    <property type="entry name" value="Ser/Thr_kinase_AS"/>
</dbReference>
<dbReference type="InterPro" id="IPR001680">
    <property type="entry name" value="WD40_rpt"/>
</dbReference>
<dbReference type="Proteomes" id="UP001551011">
    <property type="component" value="Unassembled WGS sequence"/>
</dbReference>
<dbReference type="PROSITE" id="PS50294">
    <property type="entry name" value="WD_REPEATS_REGION"/>
    <property type="match status" value="1"/>
</dbReference>
<dbReference type="RefSeq" id="WP_356195986.1">
    <property type="nucleotide sequence ID" value="NZ_JBEXDP010000060.1"/>
</dbReference>
<dbReference type="Gene3D" id="3.30.200.20">
    <property type="entry name" value="Phosphorylase Kinase, domain 1"/>
    <property type="match status" value="1"/>
</dbReference>
<reference evidence="5 6" key="1">
    <citation type="submission" date="2024-06" db="EMBL/GenBank/DDBJ databases">
        <title>The Natural Products Discovery Center: Release of the First 8490 Sequenced Strains for Exploring Actinobacteria Biosynthetic Diversity.</title>
        <authorList>
            <person name="Kalkreuter E."/>
            <person name="Kautsar S.A."/>
            <person name="Yang D."/>
            <person name="Bader C.D."/>
            <person name="Teijaro C.N."/>
            <person name="Fluegel L."/>
            <person name="Davis C.M."/>
            <person name="Simpson J.R."/>
            <person name="Lauterbach L."/>
            <person name="Steele A.D."/>
            <person name="Gui C."/>
            <person name="Meng S."/>
            <person name="Li G."/>
            <person name="Viehrig K."/>
            <person name="Ye F."/>
            <person name="Su P."/>
            <person name="Kiefer A.F."/>
            <person name="Nichols A."/>
            <person name="Cepeda A.J."/>
            <person name="Yan W."/>
            <person name="Fan B."/>
            <person name="Jiang Y."/>
            <person name="Adhikari A."/>
            <person name="Zheng C.-J."/>
            <person name="Schuster L."/>
            <person name="Cowan T.M."/>
            <person name="Smanski M.J."/>
            <person name="Chevrette M.G."/>
            <person name="De Carvalho L.P.S."/>
            <person name="Shen B."/>
        </authorList>
    </citation>
    <scope>NUCLEOTIDE SEQUENCE [LARGE SCALE GENOMIC DNA]</scope>
    <source>
        <strain evidence="5 6">NPDC020594</strain>
    </source>
</reference>
<dbReference type="InterPro" id="IPR011009">
    <property type="entry name" value="Kinase-like_dom_sf"/>
</dbReference>
<dbReference type="PANTHER" id="PTHR19848:SF8">
    <property type="entry name" value="F-BOX AND WD REPEAT DOMAIN CONTAINING 7"/>
    <property type="match status" value="1"/>
</dbReference>
<evidence type="ECO:0000256" key="2">
    <source>
        <dbReference type="ARBA" id="ARBA00022737"/>
    </source>
</evidence>
<dbReference type="PROSITE" id="PS50011">
    <property type="entry name" value="PROTEIN_KINASE_DOM"/>
    <property type="match status" value="1"/>
</dbReference>
<dbReference type="CDD" id="cd14014">
    <property type="entry name" value="STKc_PknB_like"/>
    <property type="match status" value="1"/>
</dbReference>
<dbReference type="Gene3D" id="1.25.40.10">
    <property type="entry name" value="Tetratricopeptide repeat domain"/>
    <property type="match status" value="1"/>
</dbReference>
<keyword evidence="5" id="KW-0808">Transferase</keyword>
<keyword evidence="1 3" id="KW-0853">WD repeat</keyword>
<dbReference type="PROSITE" id="PS00108">
    <property type="entry name" value="PROTEIN_KINASE_ST"/>
    <property type="match status" value="1"/>
</dbReference>
<dbReference type="EC" id="2.7.11.1" evidence="5"/>
<accession>A0ABV3AK01</accession>
<dbReference type="SUPFAM" id="SSF56112">
    <property type="entry name" value="Protein kinase-like (PK-like)"/>
    <property type="match status" value="1"/>
</dbReference>
<evidence type="ECO:0000313" key="6">
    <source>
        <dbReference type="Proteomes" id="UP001551011"/>
    </source>
</evidence>
<dbReference type="Gene3D" id="2.130.10.10">
    <property type="entry name" value="YVTN repeat-like/Quinoprotein amine dehydrogenase"/>
    <property type="match status" value="4"/>
</dbReference>
<dbReference type="InterPro" id="IPR000719">
    <property type="entry name" value="Prot_kinase_dom"/>
</dbReference>
<comment type="caution">
    <text evidence="5">The sequence shown here is derived from an EMBL/GenBank/DDBJ whole genome shotgun (WGS) entry which is preliminary data.</text>
</comment>
<evidence type="ECO:0000313" key="5">
    <source>
        <dbReference type="EMBL" id="MEU5712279.1"/>
    </source>
</evidence>
<name>A0ABV3AK01_9ACTN</name>
<dbReference type="InterPro" id="IPR011047">
    <property type="entry name" value="Quinoprotein_ADH-like_sf"/>
</dbReference>
<dbReference type="SUPFAM" id="SSF48452">
    <property type="entry name" value="TPR-like"/>
    <property type="match status" value="1"/>
</dbReference>
<dbReference type="InterPro" id="IPR015943">
    <property type="entry name" value="WD40/YVTN_repeat-like_dom_sf"/>
</dbReference>
<keyword evidence="6" id="KW-1185">Reference proteome</keyword>
<dbReference type="GO" id="GO:0004674">
    <property type="term" value="F:protein serine/threonine kinase activity"/>
    <property type="evidence" value="ECO:0007669"/>
    <property type="project" value="UniProtKB-EC"/>
</dbReference>
<dbReference type="InterPro" id="IPR011990">
    <property type="entry name" value="TPR-like_helical_dom_sf"/>
</dbReference>
<keyword evidence="5" id="KW-0418">Kinase</keyword>
<evidence type="ECO:0000256" key="1">
    <source>
        <dbReference type="ARBA" id="ARBA00022574"/>
    </source>
</evidence>
<evidence type="ECO:0000256" key="3">
    <source>
        <dbReference type="PROSITE-ProRule" id="PRU00221"/>
    </source>
</evidence>
<dbReference type="PROSITE" id="PS50082">
    <property type="entry name" value="WD_REPEATS_2"/>
    <property type="match status" value="1"/>
</dbReference>
<dbReference type="SUPFAM" id="SSF50998">
    <property type="entry name" value="Quinoprotein alcohol dehydrogenase-like"/>
    <property type="match status" value="2"/>
</dbReference>